<evidence type="ECO:0000313" key="2">
    <source>
        <dbReference type="Proteomes" id="UP000032430"/>
    </source>
</evidence>
<keyword evidence="2" id="KW-1185">Reference proteome</keyword>
<accession>A0A098FZB8</accession>
<dbReference type="HOGENOM" id="CLU_2807147_0_0_6"/>
<dbReference type="AlphaFoldDB" id="A0A098FZB8"/>
<dbReference type="Proteomes" id="UP000032430">
    <property type="component" value="Chromosome I"/>
</dbReference>
<protein>
    <recommendedName>
        <fullName evidence="3">Transposase</fullName>
    </recommendedName>
</protein>
<reference evidence="2" key="1">
    <citation type="submission" date="2014-09" db="EMBL/GenBank/DDBJ databases">
        <authorList>
            <person name="Gomez-Valero L."/>
        </authorList>
    </citation>
    <scope>NUCLEOTIDE SEQUENCE [LARGE SCALE GENOMIC DNA]</scope>
    <source>
        <strain evidence="2">ATCC700992</strain>
    </source>
</reference>
<name>A0A098FZB8_9GAMM</name>
<evidence type="ECO:0000313" key="1">
    <source>
        <dbReference type="EMBL" id="CEG55573.1"/>
    </source>
</evidence>
<proteinExistence type="predicted"/>
<gene>
    <name evidence="1" type="ORF">LFA_0090</name>
</gene>
<organism evidence="1 2">
    <name type="scientific">Legionella fallonii LLAP-10</name>
    <dbReference type="NCBI Taxonomy" id="1212491"/>
    <lineage>
        <taxon>Bacteria</taxon>
        <taxon>Pseudomonadati</taxon>
        <taxon>Pseudomonadota</taxon>
        <taxon>Gammaproteobacteria</taxon>
        <taxon>Legionellales</taxon>
        <taxon>Legionellaceae</taxon>
        <taxon>Legionella</taxon>
    </lineage>
</organism>
<evidence type="ECO:0008006" key="3">
    <source>
        <dbReference type="Google" id="ProtNLM"/>
    </source>
</evidence>
<dbReference type="KEGG" id="lfa:LFA_0090"/>
<sequence>MPMHYRRDYTPGATYFFSVVTFGRRKLFNHPDSWHFPMTRRGSDLMLNVVNRWVAKKRNPTYGARLT</sequence>
<dbReference type="EMBL" id="LN614827">
    <property type="protein sequence ID" value="CEG55573.1"/>
    <property type="molecule type" value="Genomic_DNA"/>
</dbReference>